<keyword evidence="3" id="KW-0645">Protease</keyword>
<dbReference type="Pfam" id="PF12359">
    <property type="entry name" value="DUF3645"/>
    <property type="match status" value="1"/>
</dbReference>
<dbReference type="GO" id="GO:0004843">
    <property type="term" value="F:cysteine-type deubiquitinase activity"/>
    <property type="evidence" value="ECO:0007669"/>
    <property type="project" value="UniProtKB-EC"/>
</dbReference>
<evidence type="ECO:0000256" key="5">
    <source>
        <dbReference type="ARBA" id="ARBA00022801"/>
    </source>
</evidence>
<proteinExistence type="predicted"/>
<dbReference type="HOGENOM" id="CLU_000211_1_0_1"/>
<dbReference type="InterPro" id="IPR046541">
    <property type="entry name" value="DUF6606"/>
</dbReference>
<keyword evidence="4" id="KW-0833">Ubl conjugation pathway</keyword>
<keyword evidence="11" id="KW-1185">Reference proteome</keyword>
<dbReference type="InterPro" id="IPR022099">
    <property type="entry name" value="DUF3638"/>
</dbReference>
<feature type="domain" description="DUF3638" evidence="7">
    <location>
        <begin position="2021"/>
        <end position="2240"/>
    </location>
</feature>
<dbReference type="PANTHER" id="PTHR13367:SF34">
    <property type="match status" value="1"/>
</dbReference>
<dbReference type="EC" id="3.4.19.12" evidence="2"/>
<sequence length="3084" mass="349950">MGTAPPAPHCLKLAFKRYSNSIFMVNSPPYAGSDVARDKTLQYKITHVFCPLQLPGGGDQSPHNDYALSEAVYTSAQAFAEHVSAPAKPQWQRIVRMLRNLNDTMVFEALDEKVVVFQLSSMGNMLADVLSYLVRAQNAAVVFRKLSDETVTESFEVSPCVKAVMSARGKLVCSYPGPAIAVPNEAFGDPLFTSELAHFLCQMNEDTLDAAPLKHKAGSTVVEDRDTVHPRYITELLTGILRGVGRPADTQRITKRIGDDVVWNNSRLPWRRSPLWLIIRVAIQTTLKCHVLGPNIYKTFMLFFMNGLAREALQQDMSNDVLQWTVAKLSCRLTKLGDSAREWLSIAVLETCTCIRALLDSRWKQVQSVDSASPFWQPSALDFSADARLSMTHNSNYITNALSNIHPAFLPSTFKPESRVRGTLDDFLSVNDNSFQVMYKREPHLTLYNVENEVGLGIDSWVASISTPDIDGASMKLELLAERYSTAALQTYKGNPEDISQMFLTVIELWIGLDKLVARQIPMFADYSPEIPTSLLDRLLVRHPESLVRLRLASQYICGRHSAAIKGWSVFSDRPDVNSFTVRYYSGSSQMQAIMSRVVRDANSSRVKKLEELQTSNARHTQLQERAARADHDYKPTTGKHAKKSCGKCKLEKQAKEMKIEVHEWPLPADSYRATIVVFELECPVAFNMWRSATFHLLVDLCSPPRERTHPHIILEKYSDLHPYYTKRLRSRVTLASDAKPFTKSHYRLTSIPSNETRVCVNNGLCFYYLDANTSIQASNAFGSLDISSHCSYHLGPGSYQNMQTYLQDTTHTSNDVICSQADCHKDLSVHEFIAFGHLRSGPFLQWLNILREIRANTLSFRHDEVHLLFAQAASQAGPCTNNGEMDWHRELEYSSFCRSLLTELESLVAVVSGNWLEGMTMNTVTLLVCRLLAGWLNVEDGRDIIHQAYDLLRIVRAETFCWVLELMEKLESTTNENEKLDLQSRLRDTAAVCRSTFDVGEATDTMQFLNSPKDVEILLSCAIIIHDNTPAQLDTLSEMSRLLLERDRRLSWKLWPKTIDAVEKGSKGIDLALKRVWPTYRRGSRWDKYGSADGSWFTSTTLKCAGQESQKLHLDILDGSLLVDGKAVGRLPHTIQKNRLFMTVFPNKILDVMPSDMAGMEYSTRGLISGHHVYFRMAEDELIIRARQHQCDDILELIPSSKLEFDLPTVLVENHAHWLNLTTRSIEVRPLAEIWQSSPENWHIQFAPGRHSMKKGHTNLLDIRSPTWKMVSSRLEPLESPRNLVITRTSGDDTSEVSVELPRYGLAFFINSHGELESRNLRDMVYDDTQSMGTLFGLVNRLILRPKLNTADKQRCVLIPENDVSFSRYGNHVRVLVDIHGPSHQRMAYQTYMIDTDLGCLTGNVSLTNKLYRAYLHAVCSNPCSVDPLTMRTGTEEALSILRSAACRSFTKIDPRAAMLLRSIASLTTKRDWYPPHLQRMQRVCWASLPVASQHHGFYLSCVSIIEIHQSLQLFHHGDHNSPSLVVDFPTRDEHLLQRASLRAAILYPPEFREPPPGCNIEDTYDARDLLPHASGEVRAYRVALAVNSWFPQKSSTIDIYALLENATKHLPGGRGQTISLRYSKNWLRPNLDDWLPMYDMCRRSDKRQHRFQLLFSLPALAYSSPGLDDIAHALVAFAIVPQFNHEHPPAHASYLLSDKYIPKEQQLQNFVSSCAVSFKHSPEKHRDEYRNRIQRDKITAATSLAVGWPRWTPPSCYFLDNSLYDLKKLSSEVQRLFSSCYKNLELKVHLDRVQGILRRVLVSPESFPGYRFTPASRTRSPLQAGHEEIMATLFCRPPPTLPSRATLPIVTAPIIPSASGSEQLHQLIDRVQRSCTNSFQVKYAEDLHQSESHNILYRNKSPSVSLAFRHVALFNARYVHCKKGYIQCLDIISNSLGPRTKGECAINESGQWPRITPKALLGCIASTSRIKMPSLWRDCLISFAKLGLEYQRARRMLLLAMCGQFEDLIKEMENTGCDGWEAESYPDWLLIQLEGNFLIRGIQANVASEMIAPQSGQNTSLQLHMGEGKSSVIIPMAASTLANGDQLVRVVVPKALTTQMYQLLVDRLGGLPNRRIYHLPFSRSHELDQSGVKALLAILEECKREGGILVAQPEHILSFKLMTVDKQFGENTGIAVELLRVQLWLNSHVRDMLDECDEILHVRNQLVYTIGSKQPLQGFPERWTSTQQILGLVKNWAALLQSRFPRGVEVEHHPHGAFPHFRILHNDIGEKLTCKLAQDIMDGLLPNYSFTLASEHVRHAIFNFLTLTNIDSSEVHTVQDYIGDSHVWTGLLHLRGLLAFGILSFALKERRWRVDYGLAPWRTMLAVPYRAKDVPAPRAEFGQPDVAMVLTCLSYYYEGLTQEQLVICFERLLQQNDPTQEYETWVRDWSPVPDALRHLSGVNTESLQQWRDLLVPMFSYNKATIDFYLSQIVFPREAKEFSFKLSCSSWDLAEERTHVVTGFSGTNDGRYLLPTTITQRDPDHQRGSNARVLAYLLQPENDAYVRTSLMNGERRTAREFLELVVDQKPEIRAILDVGAQVLELRNSEFAAAWLEIKSDALAAIYFNEDDELTVITREGTTQFLLESSFAHRLDECVVYLDDAHTRGTDIRFPHGFRAAVTLGPKVTKDRLTQGCMRMRKLGNGHSVIFFAPLDVDRSIRTIVSKSESDAIYTMDILQWAMAETCAETERRASLWAQQGVDHAFRYDSWSNFCDHGEISLNELAEAWRQPDAKPLEELYAPARPRGLGSISIPNIRQRCLELGVLSLLNPSLDEEQEREIVHEVERERQVERLPKVTPALHQVDRGIVGFVRGDLPLPAFHQAFSPEVVSSIHLEDVSAWSQSLSVTSDFRRVVLCGMAGEYLRPVNWVLSRDSPSGPTFLILSPFEVNQLLPQIRTSKFVHLHIYTPRTHKTSRPCDDMLLHSIPTVPLDWTAPAPLVDQLTLFAGQLYLRDYSTYIRVCRLLCVYAKDLDDGGCFEIQSDGFIQPAHRPLRARRAYSFQKSPLPFLRHLIGLRRMGVQFSLTHMGKILDGRPLREEDFLH</sequence>
<dbReference type="GO" id="GO:0006508">
    <property type="term" value="P:proteolysis"/>
    <property type="evidence" value="ECO:0007669"/>
    <property type="project" value="UniProtKB-KW"/>
</dbReference>
<dbReference type="PANTHER" id="PTHR13367">
    <property type="entry name" value="UBIQUITIN THIOESTERASE"/>
    <property type="match status" value="1"/>
</dbReference>
<reference evidence="11" key="2">
    <citation type="submission" date="2015-01" db="EMBL/GenBank/DDBJ databases">
        <title>Evolutionary Origins and Diversification of the Mycorrhizal Mutualists.</title>
        <authorList>
            <consortium name="DOE Joint Genome Institute"/>
            <consortium name="Mycorrhizal Genomics Consortium"/>
            <person name="Kohler A."/>
            <person name="Kuo A."/>
            <person name="Nagy L.G."/>
            <person name="Floudas D."/>
            <person name="Copeland A."/>
            <person name="Barry K.W."/>
            <person name="Cichocki N."/>
            <person name="Veneault-Fourrey C."/>
            <person name="LaButti K."/>
            <person name="Lindquist E.A."/>
            <person name="Lipzen A."/>
            <person name="Lundell T."/>
            <person name="Morin E."/>
            <person name="Murat C."/>
            <person name="Riley R."/>
            <person name="Ohm R."/>
            <person name="Sun H."/>
            <person name="Tunlid A."/>
            <person name="Henrissat B."/>
            <person name="Grigoriev I.V."/>
            <person name="Hibbett D.S."/>
            <person name="Martin F."/>
        </authorList>
    </citation>
    <scope>NUCLEOTIDE SEQUENCE [LARGE SCALE GENOMIC DNA]</scope>
    <source>
        <strain evidence="11">Foug A</strain>
    </source>
</reference>
<evidence type="ECO:0000313" key="11">
    <source>
        <dbReference type="Proteomes" id="UP000053989"/>
    </source>
</evidence>
<evidence type="ECO:0000256" key="6">
    <source>
        <dbReference type="ARBA" id="ARBA00022807"/>
    </source>
</evidence>
<dbReference type="EMBL" id="KN822017">
    <property type="protein sequence ID" value="KIM66571.1"/>
    <property type="molecule type" value="Genomic_DNA"/>
</dbReference>
<dbReference type="Pfam" id="PF20255">
    <property type="entry name" value="DUF6606"/>
    <property type="match status" value="1"/>
</dbReference>
<dbReference type="Pfam" id="PF12340">
    <property type="entry name" value="DUF3638"/>
    <property type="match status" value="1"/>
</dbReference>
<dbReference type="STRING" id="1036808.A0A0C3EF78"/>
<dbReference type="InParanoid" id="A0A0C3EF78"/>
<evidence type="ECO:0000313" key="10">
    <source>
        <dbReference type="EMBL" id="KIM66571.1"/>
    </source>
</evidence>
<evidence type="ECO:0000259" key="7">
    <source>
        <dbReference type="Pfam" id="PF12340"/>
    </source>
</evidence>
<evidence type="ECO:0000256" key="1">
    <source>
        <dbReference type="ARBA" id="ARBA00000707"/>
    </source>
</evidence>
<name>A0A0C3EF78_9AGAM</name>
<comment type="catalytic activity">
    <reaction evidence="1">
        <text>Thiol-dependent hydrolysis of ester, thioester, amide, peptide and isopeptide bonds formed by the C-terminal Gly of ubiquitin (a 76-residue protein attached to proteins as an intracellular targeting signal).</text>
        <dbReference type="EC" id="3.4.19.12"/>
    </reaction>
</comment>
<protein>
    <recommendedName>
        <fullName evidence="2">ubiquitinyl hydrolase 1</fullName>
        <ecNumber evidence="2">3.4.19.12</ecNumber>
    </recommendedName>
</protein>
<keyword evidence="6" id="KW-0788">Thiol protease</keyword>
<dbReference type="OrthoDB" id="3182339at2759"/>
<evidence type="ECO:0000256" key="4">
    <source>
        <dbReference type="ARBA" id="ARBA00022786"/>
    </source>
</evidence>
<feature type="domain" description="DUF3645" evidence="8">
    <location>
        <begin position="2363"/>
        <end position="2393"/>
    </location>
</feature>
<dbReference type="InterPro" id="IPR051346">
    <property type="entry name" value="OTU_Deubiquitinase"/>
</dbReference>
<dbReference type="SUPFAM" id="SSF52540">
    <property type="entry name" value="P-loop containing nucleoside triphosphate hydrolases"/>
    <property type="match status" value="1"/>
</dbReference>
<organism evidence="10 11">
    <name type="scientific">Scleroderma citrinum Foug A</name>
    <dbReference type="NCBI Taxonomy" id="1036808"/>
    <lineage>
        <taxon>Eukaryota</taxon>
        <taxon>Fungi</taxon>
        <taxon>Dikarya</taxon>
        <taxon>Basidiomycota</taxon>
        <taxon>Agaricomycotina</taxon>
        <taxon>Agaricomycetes</taxon>
        <taxon>Agaricomycetidae</taxon>
        <taxon>Boletales</taxon>
        <taxon>Sclerodermatineae</taxon>
        <taxon>Sclerodermataceae</taxon>
        <taxon>Scleroderma</taxon>
    </lineage>
</organism>
<accession>A0A0C3EF78</accession>
<keyword evidence="5" id="KW-0378">Hydrolase</keyword>
<evidence type="ECO:0000259" key="9">
    <source>
        <dbReference type="Pfam" id="PF20255"/>
    </source>
</evidence>
<evidence type="ECO:0000256" key="3">
    <source>
        <dbReference type="ARBA" id="ARBA00022670"/>
    </source>
</evidence>
<reference evidence="10 11" key="1">
    <citation type="submission" date="2014-04" db="EMBL/GenBank/DDBJ databases">
        <authorList>
            <consortium name="DOE Joint Genome Institute"/>
            <person name="Kuo A."/>
            <person name="Kohler A."/>
            <person name="Nagy L.G."/>
            <person name="Floudas D."/>
            <person name="Copeland A."/>
            <person name="Barry K.W."/>
            <person name="Cichocki N."/>
            <person name="Veneault-Fourrey C."/>
            <person name="LaButti K."/>
            <person name="Lindquist E.A."/>
            <person name="Lipzen A."/>
            <person name="Lundell T."/>
            <person name="Morin E."/>
            <person name="Murat C."/>
            <person name="Sun H."/>
            <person name="Tunlid A."/>
            <person name="Henrissat B."/>
            <person name="Grigoriev I.V."/>
            <person name="Hibbett D.S."/>
            <person name="Martin F."/>
            <person name="Nordberg H.P."/>
            <person name="Cantor M.N."/>
            <person name="Hua S.X."/>
        </authorList>
    </citation>
    <scope>NUCLEOTIDE SEQUENCE [LARGE SCALE GENOMIC DNA]</scope>
    <source>
        <strain evidence="10 11">Foug A</strain>
    </source>
</reference>
<feature type="domain" description="DUF6606" evidence="9">
    <location>
        <begin position="45"/>
        <end position="308"/>
    </location>
</feature>
<dbReference type="Proteomes" id="UP000053989">
    <property type="component" value="Unassembled WGS sequence"/>
</dbReference>
<dbReference type="InterPro" id="IPR027417">
    <property type="entry name" value="P-loop_NTPase"/>
</dbReference>
<evidence type="ECO:0000259" key="8">
    <source>
        <dbReference type="Pfam" id="PF12359"/>
    </source>
</evidence>
<evidence type="ECO:0000256" key="2">
    <source>
        <dbReference type="ARBA" id="ARBA00012759"/>
    </source>
</evidence>
<dbReference type="InterPro" id="IPR022105">
    <property type="entry name" value="DUF3645"/>
</dbReference>
<gene>
    <name evidence="10" type="ORF">SCLCIDRAFT_22003</name>
</gene>